<keyword evidence="5" id="KW-1185">Reference proteome</keyword>
<evidence type="ECO:0000313" key="5">
    <source>
        <dbReference type="Proteomes" id="UP001610446"/>
    </source>
</evidence>
<dbReference type="InterPro" id="IPR002110">
    <property type="entry name" value="Ankyrin_rpt"/>
</dbReference>
<dbReference type="PANTHER" id="PTHR24198">
    <property type="entry name" value="ANKYRIN REPEAT AND PROTEIN KINASE DOMAIN-CONTAINING PROTEIN"/>
    <property type="match status" value="1"/>
</dbReference>
<evidence type="ECO:0000313" key="4">
    <source>
        <dbReference type="EMBL" id="KAL2858601.1"/>
    </source>
</evidence>
<evidence type="ECO:0000256" key="2">
    <source>
        <dbReference type="ARBA" id="ARBA00023043"/>
    </source>
</evidence>
<dbReference type="PROSITE" id="PS50088">
    <property type="entry name" value="ANK_REPEAT"/>
    <property type="match status" value="2"/>
</dbReference>
<dbReference type="Proteomes" id="UP001610446">
    <property type="component" value="Unassembled WGS sequence"/>
</dbReference>
<dbReference type="EMBL" id="JBFXLU010000001">
    <property type="protein sequence ID" value="KAL2858601.1"/>
    <property type="molecule type" value="Genomic_DNA"/>
</dbReference>
<feature type="repeat" description="ANK" evidence="3">
    <location>
        <begin position="226"/>
        <end position="258"/>
    </location>
</feature>
<gene>
    <name evidence="4" type="ORF">BJY01DRAFT_241931</name>
</gene>
<name>A0ABR4L244_9EURO</name>
<keyword evidence="1" id="KW-0677">Repeat</keyword>
<dbReference type="SUPFAM" id="SSF48403">
    <property type="entry name" value="Ankyrin repeat"/>
    <property type="match status" value="2"/>
</dbReference>
<dbReference type="PROSITE" id="PS50297">
    <property type="entry name" value="ANK_REP_REGION"/>
    <property type="match status" value="2"/>
</dbReference>
<organism evidence="4 5">
    <name type="scientific">Aspergillus pseudoustus</name>
    <dbReference type="NCBI Taxonomy" id="1810923"/>
    <lineage>
        <taxon>Eukaryota</taxon>
        <taxon>Fungi</taxon>
        <taxon>Dikarya</taxon>
        <taxon>Ascomycota</taxon>
        <taxon>Pezizomycotina</taxon>
        <taxon>Eurotiomycetes</taxon>
        <taxon>Eurotiomycetidae</taxon>
        <taxon>Eurotiales</taxon>
        <taxon>Aspergillaceae</taxon>
        <taxon>Aspergillus</taxon>
        <taxon>Aspergillus subgen. Nidulantes</taxon>
    </lineage>
</organism>
<dbReference type="PANTHER" id="PTHR24198:SF165">
    <property type="entry name" value="ANKYRIN REPEAT-CONTAINING PROTEIN-RELATED"/>
    <property type="match status" value="1"/>
</dbReference>
<comment type="caution">
    <text evidence="4">The sequence shown here is derived from an EMBL/GenBank/DDBJ whole genome shotgun (WGS) entry which is preliminary data.</text>
</comment>
<dbReference type="Pfam" id="PF12796">
    <property type="entry name" value="Ank_2"/>
    <property type="match status" value="3"/>
</dbReference>
<evidence type="ECO:0000256" key="1">
    <source>
        <dbReference type="ARBA" id="ARBA00022737"/>
    </source>
</evidence>
<sequence>MAQPLRAGGLGDLPPEILHLIAQQTNSDRTLNALARTNRYFYQIFNPYLYALNAGRKGRRRGRRSALVWAAKEGREETMRLALQYHNPLRKTKPLVVAVRHNREKIVEMLLAKDGVDIEGLDRENSTPLEVAVASGFEPIVKRLVDAGADVHPRKTIARMRFNGGDSLLFTAIREGYAGVARHLIRSGRLDLNAAIRGHNTALTAATWFAREQVIEDLLVAGANPNIATPLNMAIRKKNAPIIRLLLKHGANPNEPDSRNETPIYRVINVACAESLQALLDCERVDVNHSDILNNTPLVHAVNRGQPNLARLLLSRSETDVNRGLPFRPAVRKGYTELVQAFLDTNRLTGVSMNEGLQAAIDENNLDMTRLLLSREYIDVNSELPFRRAIQHGHIEIARALLDDGRLDQKSKLEGLVAAIQRNEWNTSTFIRAILDSGVNQDEKKDGKNILQTLLEEAYSSQNLKAVAILEGETETETLAASQVIRSDTNAIVLPRRFRWIWQWARGIRSNKRTGKIA</sequence>
<accession>A0ABR4L244</accession>
<evidence type="ECO:0000256" key="3">
    <source>
        <dbReference type="PROSITE-ProRule" id="PRU00023"/>
    </source>
</evidence>
<protein>
    <submittedName>
        <fullName evidence="4">Ankyrin repeat-containing domain protein</fullName>
    </submittedName>
</protein>
<reference evidence="4 5" key="1">
    <citation type="submission" date="2024-07" db="EMBL/GenBank/DDBJ databases">
        <title>Section-level genome sequencing and comparative genomics of Aspergillus sections Usti and Cavernicolus.</title>
        <authorList>
            <consortium name="Lawrence Berkeley National Laboratory"/>
            <person name="Nybo J.L."/>
            <person name="Vesth T.C."/>
            <person name="Theobald S."/>
            <person name="Frisvad J.C."/>
            <person name="Larsen T.O."/>
            <person name="Kjaerboelling I."/>
            <person name="Rothschild-Mancinelli K."/>
            <person name="Lyhne E.K."/>
            <person name="Kogle M.E."/>
            <person name="Barry K."/>
            <person name="Clum A."/>
            <person name="Na H."/>
            <person name="Ledsgaard L."/>
            <person name="Lin J."/>
            <person name="Lipzen A."/>
            <person name="Kuo A."/>
            <person name="Riley R."/>
            <person name="Mondo S."/>
            <person name="Labutti K."/>
            <person name="Haridas S."/>
            <person name="Pangalinan J."/>
            <person name="Salamov A.A."/>
            <person name="Simmons B.A."/>
            <person name="Magnuson J.K."/>
            <person name="Chen J."/>
            <person name="Drula E."/>
            <person name="Henrissat B."/>
            <person name="Wiebenga A."/>
            <person name="Lubbers R.J."/>
            <person name="Gomes A.C."/>
            <person name="Makela M.R."/>
            <person name="Stajich J."/>
            <person name="Grigoriev I.V."/>
            <person name="Mortensen U.H."/>
            <person name="De Vries R.P."/>
            <person name="Baker S.E."/>
            <person name="Andersen M.R."/>
        </authorList>
    </citation>
    <scope>NUCLEOTIDE SEQUENCE [LARGE SCALE GENOMIC DNA]</scope>
    <source>
        <strain evidence="4 5">CBS 123904</strain>
    </source>
</reference>
<keyword evidence="2 3" id="KW-0040">ANK repeat</keyword>
<dbReference type="InterPro" id="IPR036770">
    <property type="entry name" value="Ankyrin_rpt-contain_sf"/>
</dbReference>
<dbReference type="SMART" id="SM00248">
    <property type="entry name" value="ANK"/>
    <property type="match status" value="10"/>
</dbReference>
<feature type="repeat" description="ANK" evidence="3">
    <location>
        <begin position="124"/>
        <end position="156"/>
    </location>
</feature>
<dbReference type="Gene3D" id="1.25.40.20">
    <property type="entry name" value="Ankyrin repeat-containing domain"/>
    <property type="match status" value="2"/>
</dbReference>
<proteinExistence type="predicted"/>